<reference evidence="1 2" key="1">
    <citation type="journal article" date="2013" name="BMC Genomics">
        <title>Reconstruction of the lipid metabolism for the microalga Monoraphidium neglectum from its genome sequence reveals characteristics suitable for biofuel production.</title>
        <authorList>
            <person name="Bogen C."/>
            <person name="Al-Dilaimi A."/>
            <person name="Albersmeier A."/>
            <person name="Wichmann J."/>
            <person name="Grundmann M."/>
            <person name="Rupp O."/>
            <person name="Lauersen K.J."/>
            <person name="Blifernez-Klassen O."/>
            <person name="Kalinowski J."/>
            <person name="Goesmann A."/>
            <person name="Mussgnug J.H."/>
            <person name="Kruse O."/>
        </authorList>
    </citation>
    <scope>NUCLEOTIDE SEQUENCE [LARGE SCALE GENOMIC DNA]</scope>
    <source>
        <strain evidence="1 2">SAG 48.87</strain>
    </source>
</reference>
<name>A0A0D2N6Z2_9CHLO</name>
<dbReference type="AlphaFoldDB" id="A0A0D2N6Z2"/>
<dbReference type="EMBL" id="KK101237">
    <property type="protein sequence ID" value="KIZ01631.1"/>
    <property type="molecule type" value="Genomic_DNA"/>
</dbReference>
<dbReference type="GeneID" id="25739208"/>
<protein>
    <recommendedName>
        <fullName evidence="3">F-box domain-containing protein</fullName>
    </recommendedName>
</protein>
<dbReference type="KEGG" id="mng:MNEG_6332"/>
<evidence type="ECO:0000313" key="1">
    <source>
        <dbReference type="EMBL" id="KIZ01631.1"/>
    </source>
</evidence>
<accession>A0A0D2N6Z2</accession>
<organism evidence="1 2">
    <name type="scientific">Monoraphidium neglectum</name>
    <dbReference type="NCBI Taxonomy" id="145388"/>
    <lineage>
        <taxon>Eukaryota</taxon>
        <taxon>Viridiplantae</taxon>
        <taxon>Chlorophyta</taxon>
        <taxon>core chlorophytes</taxon>
        <taxon>Chlorophyceae</taxon>
        <taxon>CS clade</taxon>
        <taxon>Sphaeropleales</taxon>
        <taxon>Selenastraceae</taxon>
        <taxon>Monoraphidium</taxon>
    </lineage>
</organism>
<dbReference type="Proteomes" id="UP000054498">
    <property type="component" value="Unassembled WGS sequence"/>
</dbReference>
<evidence type="ECO:0008006" key="3">
    <source>
        <dbReference type="Google" id="ProtNLM"/>
    </source>
</evidence>
<keyword evidence="2" id="KW-1185">Reference proteome</keyword>
<proteinExistence type="predicted"/>
<dbReference type="RefSeq" id="XP_013900650.1">
    <property type="nucleotide sequence ID" value="XM_014045196.1"/>
</dbReference>
<sequence>MAGSSLDDVCVELAGQVLRWLAPADLHSARLACRLFDTASRAHLGRGLIMALTADNAGAERGRPDFSRFPNIRTLRLTALYDFEVRRLLTCFQPAGPRAGEAAATLSRVAALDLRLLQGSAAAVVALLRLVPDATEIAVPTRWRGAAGAHPFSRDDGADEAAAWAALPRDCLASLRASCALPESLWAAPWPRLRELRVALLPCHACEPLARAAPQLTLLVAHVTGGAVLAARVEAVIGSGAGLEEPAASHARRGLSIEWTLPNSYVPLDAFREDWVK</sequence>
<evidence type="ECO:0000313" key="2">
    <source>
        <dbReference type="Proteomes" id="UP000054498"/>
    </source>
</evidence>
<gene>
    <name evidence="1" type="ORF">MNEG_6332</name>
</gene>